<comment type="subcellular location">
    <subcellularLocation>
        <location evidence="1">Membrane</location>
        <topology evidence="1">Multi-pass membrane protein</topology>
    </subcellularLocation>
</comment>
<feature type="transmembrane region" description="Helical" evidence="6">
    <location>
        <begin position="251"/>
        <end position="274"/>
    </location>
</feature>
<dbReference type="InterPro" id="IPR050186">
    <property type="entry name" value="TPT_transporter"/>
</dbReference>
<evidence type="ECO:0000256" key="2">
    <source>
        <dbReference type="ARBA" id="ARBA00022692"/>
    </source>
</evidence>
<dbReference type="Pfam" id="PF03151">
    <property type="entry name" value="TPT"/>
    <property type="match status" value="1"/>
</dbReference>
<feature type="non-terminal residue" evidence="8">
    <location>
        <position position="1"/>
    </location>
</feature>
<feature type="transmembrane region" description="Helical" evidence="6">
    <location>
        <begin position="61"/>
        <end position="82"/>
    </location>
</feature>
<evidence type="ECO:0000313" key="9">
    <source>
        <dbReference type="Proteomes" id="UP001189429"/>
    </source>
</evidence>
<feature type="transmembrane region" description="Helical" evidence="6">
    <location>
        <begin position="28"/>
        <end position="54"/>
    </location>
</feature>
<evidence type="ECO:0000256" key="5">
    <source>
        <dbReference type="SAM" id="MobiDB-lite"/>
    </source>
</evidence>
<feature type="compositionally biased region" description="Basic and acidic residues" evidence="5">
    <location>
        <begin position="1268"/>
        <end position="1278"/>
    </location>
</feature>
<organism evidence="8 9">
    <name type="scientific">Prorocentrum cordatum</name>
    <dbReference type="NCBI Taxonomy" id="2364126"/>
    <lineage>
        <taxon>Eukaryota</taxon>
        <taxon>Sar</taxon>
        <taxon>Alveolata</taxon>
        <taxon>Dinophyceae</taxon>
        <taxon>Prorocentrales</taxon>
        <taxon>Prorocentraceae</taxon>
        <taxon>Prorocentrum</taxon>
    </lineage>
</organism>
<evidence type="ECO:0000256" key="4">
    <source>
        <dbReference type="ARBA" id="ARBA00023136"/>
    </source>
</evidence>
<reference evidence="8" key="1">
    <citation type="submission" date="2023-10" db="EMBL/GenBank/DDBJ databases">
        <authorList>
            <person name="Chen Y."/>
            <person name="Shah S."/>
            <person name="Dougan E. K."/>
            <person name="Thang M."/>
            <person name="Chan C."/>
        </authorList>
    </citation>
    <scope>NUCLEOTIDE SEQUENCE [LARGE SCALE GENOMIC DNA]</scope>
</reference>
<evidence type="ECO:0000256" key="6">
    <source>
        <dbReference type="SAM" id="Phobius"/>
    </source>
</evidence>
<dbReference type="EMBL" id="CAUYUJ010014432">
    <property type="protein sequence ID" value="CAK0841153.1"/>
    <property type="molecule type" value="Genomic_DNA"/>
</dbReference>
<evidence type="ECO:0000256" key="3">
    <source>
        <dbReference type="ARBA" id="ARBA00022989"/>
    </source>
</evidence>
<dbReference type="Proteomes" id="UP001189429">
    <property type="component" value="Unassembled WGS sequence"/>
</dbReference>
<feature type="transmembrane region" description="Helical" evidence="6">
    <location>
        <begin position="124"/>
        <end position="144"/>
    </location>
</feature>
<gene>
    <name evidence="8" type="ORF">PCOR1329_LOCUS36431</name>
</gene>
<protein>
    <recommendedName>
        <fullName evidence="7">Sugar phosphate transporter domain-containing protein</fullName>
    </recommendedName>
</protein>
<keyword evidence="4 6" id="KW-0472">Membrane</keyword>
<proteinExistence type="predicted"/>
<dbReference type="PANTHER" id="PTHR11132">
    <property type="entry name" value="SOLUTE CARRIER FAMILY 35"/>
    <property type="match status" value="1"/>
</dbReference>
<keyword evidence="2 6" id="KW-0812">Transmembrane</keyword>
<keyword evidence="9" id="KW-1185">Reference proteome</keyword>
<feature type="region of interest" description="Disordered" evidence="5">
    <location>
        <begin position="1158"/>
        <end position="1179"/>
    </location>
</feature>
<accession>A0ABN9T7S5</accession>
<sequence>SHGSRPSARVLPGGAPWLPPQRRGAMELPVTVALILSVWIALSAGLTIFNAVLLHTFQHPILLTCWHQAVSVVLIVAVGIVRPSLLATGDEQQGLPPLTLVSALRLGLPVAVCQSISLVCGNNAILYLSLAFCQMIKAFTPVSVYVSGCLCGTQQWSVPIAKCLGVITVGLAVTSWGELDFNLLGFALQVSALIAEGLRINILELRLKANGYKLNPLSSVAVFAPMVAVLLFVSALFFDQSAFDRERIGQVGIGIFVANAFMAFLLNVVIYLAIQTASGLGFSLAGVLKDDFLIVAGSCILQGHTITTTQLLGYSLAVLGLQAYGVVSNAPLDFEDGVVSGLLSKALGAIGSQTFRRGGSRPRAEGPSKRTDYRKCTACWYGWNFASREECYKCSRALGPKVWGPWCDDGGQAGATWRAQSSDVRKPPGARDRSVSLALSDGSVAKPGKPNVQELLAQLADSVDPGQRASFEAEAAYYEAVQRVVEAEEWLQQSRAECDDAALELQEAKQGLDASLEATRAKGEVPDLCDGDAFDMGDLDIEPGEREAYWQFKAQLQEQLRTAVQSLFGPGAQELERNRQEVKVMQVLVRQGDLWRDMVQGFAEGDDSSGRCPPRLAQCDWDEPPARSSNGPQLQLPALAACAADPGQNLQRRGRKPPKPRSPRCHVLTVNVTSWPSMPAQLEERRIPADVAAVVIQEHHLDDAQVESAMKAAHRWGWKCDLRPARRADRGGAAGVSDSWQGICLADLGSKEGLLLAPVHLRASRELDDVSPPCCFIVGGDWQMPPCTLGQSYWLQAVRGVVRAASELDAACIAGKSARAIDFFVTSRYLAGGRARVMDDLSVATHKGVVYELGAPSLPFTVQTMHMAKPFPANAVAWLRLYENELVEYCGLQDAGDQCRGREHGVKCVTATLDMRKRQRARCSGAPSPAGSHWQWLADRAREWRHRRAARGGVRWARPLRALHVRLLRFRPASNATSRPEMWAAWRELVRQLDSASEQGLDRLEADFRACARWAADAAACRRCRNLIEWSRDATRHDGVRQAFKWLKHPVLFPLLKAWQLDGTTKVQAKDCEYHFAVLKVLHDMMSYLHRLSRHSTESRSPAIAELKSLCPEPGAPQTRRRSTDSQHALKLAQSFTDGNGVLDAKVVDDSLRGTVVEVDSDSDNGDAAPEPGDIPAPRLVPTAAQLLERARAKPAVTSLGEKPKKPEGGGEPKKAEGGGKPKKAQGENDEAGTWNTAEPQISTGWLTTKKRPATSSADEPATSKAKAPSDDETKLAEASEAAAAAAAPPPPILQAKARGKSAAPKGIGGRVLQDPQEWAARHNHVLELIPKARIEVHVRALAFRVVKPVMTKEEGPQLPWGSDIAEAWEKIKIKATMKLQAEKAAAMQPK</sequence>
<evidence type="ECO:0000256" key="1">
    <source>
        <dbReference type="ARBA" id="ARBA00004141"/>
    </source>
</evidence>
<feature type="region of interest" description="Disordered" evidence="5">
    <location>
        <begin position="1192"/>
        <end position="1310"/>
    </location>
</feature>
<feature type="transmembrane region" description="Helical" evidence="6">
    <location>
        <begin position="156"/>
        <end position="174"/>
    </location>
</feature>
<feature type="domain" description="Sugar phosphate transporter" evidence="7">
    <location>
        <begin position="31"/>
        <end position="324"/>
    </location>
</feature>
<keyword evidence="3 6" id="KW-1133">Transmembrane helix</keyword>
<feature type="compositionally biased region" description="Polar residues" evidence="5">
    <location>
        <begin position="1234"/>
        <end position="1247"/>
    </location>
</feature>
<feature type="compositionally biased region" description="Basic and acidic residues" evidence="5">
    <location>
        <begin position="1202"/>
        <end position="1220"/>
    </location>
</feature>
<dbReference type="InterPro" id="IPR004853">
    <property type="entry name" value="Sugar_P_trans_dom"/>
</dbReference>
<evidence type="ECO:0000313" key="8">
    <source>
        <dbReference type="EMBL" id="CAK0841153.1"/>
    </source>
</evidence>
<feature type="transmembrane region" description="Helical" evidence="6">
    <location>
        <begin position="220"/>
        <end position="239"/>
    </location>
</feature>
<comment type="caution">
    <text evidence="8">The sequence shown here is derived from an EMBL/GenBank/DDBJ whole genome shotgun (WGS) entry which is preliminary data.</text>
</comment>
<name>A0ABN9T7S5_9DINO</name>
<evidence type="ECO:0000259" key="7">
    <source>
        <dbReference type="Pfam" id="PF03151"/>
    </source>
</evidence>